<evidence type="ECO:0000256" key="1">
    <source>
        <dbReference type="SAM" id="SignalP"/>
    </source>
</evidence>
<dbReference type="RefSeq" id="WP_345585158.1">
    <property type="nucleotide sequence ID" value="NZ_BAABJG010000002.1"/>
</dbReference>
<protein>
    <submittedName>
        <fullName evidence="2">ABC transporter substrate-binding protein</fullName>
    </submittedName>
</protein>
<dbReference type="PANTHER" id="PTHR43649:SF12">
    <property type="entry name" value="DIACETYLCHITOBIOSE BINDING PROTEIN DASA"/>
    <property type="match status" value="1"/>
</dbReference>
<comment type="caution">
    <text evidence="2">The sequence shown here is derived from an EMBL/GenBank/DDBJ whole genome shotgun (WGS) entry which is preliminary data.</text>
</comment>
<feature type="signal peptide" evidence="1">
    <location>
        <begin position="1"/>
        <end position="23"/>
    </location>
</feature>
<feature type="chain" id="PRO_5046793648" evidence="1">
    <location>
        <begin position="24"/>
        <end position="436"/>
    </location>
</feature>
<keyword evidence="1" id="KW-0732">Signal</keyword>
<proteinExistence type="predicted"/>
<reference evidence="3" key="1">
    <citation type="journal article" date="2019" name="Int. J. Syst. Evol. Microbiol.">
        <title>The Global Catalogue of Microorganisms (GCM) 10K type strain sequencing project: providing services to taxonomists for standard genome sequencing and annotation.</title>
        <authorList>
            <consortium name="The Broad Institute Genomics Platform"/>
            <consortium name="The Broad Institute Genome Sequencing Center for Infectious Disease"/>
            <person name="Wu L."/>
            <person name="Ma J."/>
        </authorList>
    </citation>
    <scope>NUCLEOTIDE SEQUENCE [LARGE SCALE GENOMIC DNA]</scope>
    <source>
        <strain evidence="3">CCUG 53270</strain>
    </source>
</reference>
<dbReference type="Gene3D" id="3.40.190.10">
    <property type="entry name" value="Periplasmic binding protein-like II"/>
    <property type="match status" value="1"/>
</dbReference>
<dbReference type="InterPro" id="IPR006059">
    <property type="entry name" value="SBP"/>
</dbReference>
<evidence type="ECO:0000313" key="2">
    <source>
        <dbReference type="EMBL" id="MFD1219339.1"/>
    </source>
</evidence>
<evidence type="ECO:0000313" key="3">
    <source>
        <dbReference type="Proteomes" id="UP001597180"/>
    </source>
</evidence>
<gene>
    <name evidence="2" type="ORF">ACFQ4B_04350</name>
</gene>
<sequence length="436" mass="48342">MKKAKNTFILASAFVLLASLVQGCSEKTDGKKEDGAASAKINTDPVTLTFYGNMSEELFQKLVVAPVKLKYPHIDMTLVPMTKKIDELMASGEVPDILGDNISAIGKYQTLGLLEDLTLYVKTFNLDLAKIDPVVMDTVRKNSGDGKLYALPISGNVVTMYYNKDIFDRFGVPYPTDGMTWDQVYELAKKVTRTDGGVAYRGYDFQDLFQVQYNQLSIPVIDEKTNKAIVNNAEWKKLFENWARFYTITGNEVDMTTYGKGLNLFSKDKTLAMYSTSSFFSSMPEAVKNGLNYDVVSLPSFPEAPNTGVQVEGGARMITTTSKHKDQAFLALSAMLTEDAQRLIARNGNSSILANSDINKDFGLDIEVLKGKNREAFIKNKSAKPFPSITKYDAAAFSIMRSQFKKVATGQADVNTALREAEELINKSIADQMKQQ</sequence>
<dbReference type="Pfam" id="PF01547">
    <property type="entry name" value="SBP_bac_1"/>
    <property type="match status" value="1"/>
</dbReference>
<dbReference type="PANTHER" id="PTHR43649">
    <property type="entry name" value="ARABINOSE-BINDING PROTEIN-RELATED"/>
    <property type="match status" value="1"/>
</dbReference>
<accession>A0ABW3UG96</accession>
<dbReference type="Proteomes" id="UP001597180">
    <property type="component" value="Unassembled WGS sequence"/>
</dbReference>
<dbReference type="EMBL" id="JBHTLU010000009">
    <property type="protein sequence ID" value="MFD1219339.1"/>
    <property type="molecule type" value="Genomic_DNA"/>
</dbReference>
<dbReference type="InterPro" id="IPR050490">
    <property type="entry name" value="Bact_solute-bd_prot1"/>
</dbReference>
<organism evidence="2 3">
    <name type="scientific">Paenibacillus vulneris</name>
    <dbReference type="NCBI Taxonomy" id="1133364"/>
    <lineage>
        <taxon>Bacteria</taxon>
        <taxon>Bacillati</taxon>
        <taxon>Bacillota</taxon>
        <taxon>Bacilli</taxon>
        <taxon>Bacillales</taxon>
        <taxon>Paenibacillaceae</taxon>
        <taxon>Paenibacillus</taxon>
    </lineage>
</organism>
<name>A0ABW3UG96_9BACL</name>
<dbReference type="PROSITE" id="PS51257">
    <property type="entry name" value="PROKAR_LIPOPROTEIN"/>
    <property type="match status" value="1"/>
</dbReference>
<dbReference type="SUPFAM" id="SSF53850">
    <property type="entry name" value="Periplasmic binding protein-like II"/>
    <property type="match status" value="1"/>
</dbReference>
<keyword evidence="3" id="KW-1185">Reference proteome</keyword>